<dbReference type="OrthoDB" id="8062432at2759"/>
<name>A0A6J2U1T6_DROLE</name>
<dbReference type="RefSeq" id="XP_030381850.1">
    <property type="nucleotide sequence ID" value="XM_030525990.1"/>
</dbReference>
<dbReference type="GO" id="GO:0006357">
    <property type="term" value="P:regulation of transcription by RNA polymerase II"/>
    <property type="evidence" value="ECO:0007669"/>
    <property type="project" value="TreeGrafter"/>
</dbReference>
<dbReference type="GeneID" id="115629509"/>
<keyword evidence="3" id="KW-1185">Reference proteome</keyword>
<feature type="compositionally biased region" description="Low complexity" evidence="1">
    <location>
        <begin position="749"/>
        <end position="767"/>
    </location>
</feature>
<feature type="compositionally biased region" description="Low complexity" evidence="1">
    <location>
        <begin position="512"/>
        <end position="527"/>
    </location>
</feature>
<evidence type="ECO:0000256" key="1">
    <source>
        <dbReference type="SAM" id="MobiDB-lite"/>
    </source>
</evidence>
<feature type="region of interest" description="Disordered" evidence="1">
    <location>
        <begin position="722"/>
        <end position="799"/>
    </location>
</feature>
<dbReference type="Pfam" id="PF10545">
    <property type="entry name" value="MADF_DNA_bdg"/>
    <property type="match status" value="2"/>
</dbReference>
<dbReference type="InterPro" id="IPR006578">
    <property type="entry name" value="MADF-dom"/>
</dbReference>
<dbReference type="PROSITE" id="PS51029">
    <property type="entry name" value="MADF"/>
    <property type="match status" value="2"/>
</dbReference>
<feature type="domain" description="MADF" evidence="2">
    <location>
        <begin position="95"/>
        <end position="193"/>
    </location>
</feature>
<reference evidence="4" key="1">
    <citation type="submission" date="2025-08" db="UniProtKB">
        <authorList>
            <consortium name="RefSeq"/>
        </authorList>
    </citation>
    <scope>IDENTIFICATION</scope>
    <source>
        <strain evidence="4">11010-0011.00</strain>
        <tissue evidence="4">Whole body</tissue>
    </source>
</reference>
<evidence type="ECO:0000313" key="4">
    <source>
        <dbReference type="RefSeq" id="XP_030381850.1"/>
    </source>
</evidence>
<dbReference type="GO" id="GO:0005634">
    <property type="term" value="C:nucleus"/>
    <property type="evidence" value="ECO:0007669"/>
    <property type="project" value="TreeGrafter"/>
</dbReference>
<feature type="compositionally biased region" description="Low complexity" evidence="1">
    <location>
        <begin position="724"/>
        <end position="742"/>
    </location>
</feature>
<dbReference type="CTD" id="31988"/>
<feature type="domain" description="MADF" evidence="2">
    <location>
        <begin position="245"/>
        <end position="324"/>
    </location>
</feature>
<proteinExistence type="predicted"/>
<dbReference type="PANTHER" id="PTHR12243">
    <property type="entry name" value="MADF DOMAIN TRANSCRIPTION FACTOR"/>
    <property type="match status" value="1"/>
</dbReference>
<feature type="compositionally biased region" description="Low complexity" evidence="1">
    <location>
        <begin position="785"/>
        <end position="799"/>
    </location>
</feature>
<protein>
    <submittedName>
        <fullName evidence="4">Uncharacterized protein LOC115629509</fullName>
    </submittedName>
</protein>
<feature type="region of interest" description="Disordered" evidence="1">
    <location>
        <begin position="512"/>
        <end position="531"/>
    </location>
</feature>
<dbReference type="GO" id="GO:0005667">
    <property type="term" value="C:transcription regulator complex"/>
    <property type="evidence" value="ECO:0007669"/>
    <property type="project" value="TreeGrafter"/>
</dbReference>
<dbReference type="SMART" id="SM00595">
    <property type="entry name" value="MADF"/>
    <property type="match status" value="2"/>
</dbReference>
<dbReference type="PANTHER" id="PTHR12243:SF67">
    <property type="entry name" value="COREPRESSOR OF PANGOLIN, ISOFORM A-RELATED"/>
    <property type="match status" value="1"/>
</dbReference>
<gene>
    <name evidence="4" type="primary">LOC115629509</name>
</gene>
<organism evidence="3 4">
    <name type="scientific">Drosophila lebanonensis</name>
    <name type="common">Fruit fly</name>
    <name type="synonym">Scaptodrosophila lebanonensis</name>
    <dbReference type="NCBI Taxonomy" id="7225"/>
    <lineage>
        <taxon>Eukaryota</taxon>
        <taxon>Metazoa</taxon>
        <taxon>Ecdysozoa</taxon>
        <taxon>Arthropoda</taxon>
        <taxon>Hexapoda</taxon>
        <taxon>Insecta</taxon>
        <taxon>Pterygota</taxon>
        <taxon>Neoptera</taxon>
        <taxon>Endopterygota</taxon>
        <taxon>Diptera</taxon>
        <taxon>Brachycera</taxon>
        <taxon>Muscomorpha</taxon>
        <taxon>Ephydroidea</taxon>
        <taxon>Drosophilidae</taxon>
        <taxon>Scaptodrosophila</taxon>
    </lineage>
</organism>
<feature type="region of interest" description="Disordered" evidence="1">
    <location>
        <begin position="444"/>
        <end position="470"/>
    </location>
</feature>
<evidence type="ECO:0000259" key="2">
    <source>
        <dbReference type="PROSITE" id="PS51029"/>
    </source>
</evidence>
<dbReference type="Proteomes" id="UP000504634">
    <property type="component" value="Unplaced"/>
</dbReference>
<evidence type="ECO:0000313" key="3">
    <source>
        <dbReference type="Proteomes" id="UP000504634"/>
    </source>
</evidence>
<accession>A0A6J2U1T6</accession>
<dbReference type="InterPro" id="IPR039353">
    <property type="entry name" value="TF_Adf1"/>
</dbReference>
<sequence>MDELTEPEIVEIDDVDPFERIELPGNENGNEKRKSLKTNAILQPESIVIDLDDEEPDILPSMGAAVAATPTASVATSSRKMPNPHEFEKYQMQQKLIAMVRRQPALYNKRHKRFHDDTFNDRIWQRIAKTLSMDVTTCLSTWAELRFKYQRHVRQLWQLQLLGPRTQHAQRARRPRPTMLLEEDLMFLYPHVSRFKPRSDPKRDGIEITDTAPKVPPTEAAVDVIDLDTLDADEQYYKLSDDLIRLVECVRYYPQLYDPLHINYKNYRHQGLIWGSISNEMKDKATKLMKSWLQLQTRYEWELMQKPGNTPLQKHLEFLAPHINGTAGTVYKMSAYLRANWHDPIEHFRTVMNLINGLKTQSDVCQLTDELANVKDKSRRYHDIWWRMGILVNCSAARCEVTWLVMRQFYFQLAEMRKAGYQLQDKWFFENIIGSLYKTVAPTSANKRSNKIHQPDPEISQTVPVSKPASPPRLPLAIVYPPAVKPTIEPTPMPISAPLPAPTVIAAPTIPTSSPTSSTIQPAPSTSNSPAGGFTIPRITAAISMVPPPLTGKSGKSNMAPTSTTLPKPLTVQLSPKPLPVNQSLPPIPATIQLASTVPPALQVRPQRPMVQLTLMPKPRLLNSVPSISPSATSGAIIRAVNPGSLTPLGVTKLGTPLGANTLPAYSSPPVPKLVPLSSRLEPKTGINSTATVLSSPPPLLVPPANPMLSIPSFGLNVPPPTTCSPSITTKATSSTSSKPQTGLPASRPTPNIITIPKTSITSSSSNYAMPANRNTSKTPHESSKSITSSTTNSSTSATPIIEPSEVTVELLTNGLPASVISISGPTLTNSFSLTMSRTAVFIREIMSIPYVHCKDPDMEGKSVEYWHMISKKFHMPEFVCRACWNFLANNITYFPKIAPMSDLMRTYKNHVKAWEKSHRLFSKFDEIARKYQWMNYKDQLPQLIEHFGKYEHLYWELRKPRPGEPLKVQRNFDEKERLEVWQLARERFPDMNHRDIWSMFKFAFKTYLEDLERGVENPWPQNWWRALEKLKFLMYVRYHPLEPYYYIVHQKFNEEVTRCQLYETLMSSKSESVTHKGSQITMILPWEADEAKRMLTGKLSVQSYKALRKNAKEQFTAQITHNPELPKKSQGILQPVVPSKPRHEGSFIQLNNVVSNERDSEVESELNEALNPMVVGKSEIPNDSLPSINTFELTRVMRRFPDTYDKASTVEKRQAWLLVSGELQASVTECRLSLQHALREFRILKIRDPANRCRLSQKYYSHMADIYRQVKPRGKLLVRTPQDLNQSLIEPSETVFPERFVPEINTITCKPRLVVKNWAYAVANMTLLAQDELQLTLTKIFDRYAAEASIEPATTTGILLGKRTNGALANLFGEQSPGNENATGGDVNINAENIAKRPKFELEA</sequence>